<dbReference type="AlphaFoldDB" id="A0A397Q2V1"/>
<dbReference type="PANTHER" id="PTHR37422:SF13">
    <property type="entry name" value="LIPOPOLYSACCHARIDE BIOSYNTHESIS PROTEIN PA4999-RELATED"/>
    <property type="match status" value="1"/>
</dbReference>
<dbReference type="Proteomes" id="UP000266273">
    <property type="component" value="Unassembled WGS sequence"/>
</dbReference>
<accession>A0A397Q2V1</accession>
<dbReference type="RefSeq" id="WP_147361471.1">
    <property type="nucleotide sequence ID" value="NZ_QXDF01000001.1"/>
</dbReference>
<reference evidence="2 3" key="1">
    <citation type="submission" date="2018-08" db="EMBL/GenBank/DDBJ databases">
        <title>Genomic Encyclopedia of Archaeal and Bacterial Type Strains, Phase II (KMG-II): from individual species to whole genera.</title>
        <authorList>
            <person name="Goeker M."/>
        </authorList>
    </citation>
    <scope>NUCLEOTIDE SEQUENCE [LARGE SCALE GENOMIC DNA]</scope>
    <source>
        <strain evidence="2 3">DSM 5002</strain>
    </source>
</reference>
<feature type="transmembrane region" description="Helical" evidence="1">
    <location>
        <begin position="243"/>
        <end position="266"/>
    </location>
</feature>
<feature type="transmembrane region" description="Helical" evidence="1">
    <location>
        <begin position="162"/>
        <end position="180"/>
    </location>
</feature>
<organism evidence="2 3">
    <name type="scientific">Dichotomicrobium thermohalophilum</name>
    <dbReference type="NCBI Taxonomy" id="933063"/>
    <lineage>
        <taxon>Bacteria</taxon>
        <taxon>Pseudomonadati</taxon>
        <taxon>Pseudomonadota</taxon>
        <taxon>Alphaproteobacteria</taxon>
        <taxon>Hyphomicrobiales</taxon>
        <taxon>Hyphomicrobiaceae</taxon>
        <taxon>Dichotomicrobium</taxon>
    </lineage>
</organism>
<feature type="transmembrane region" description="Helical" evidence="1">
    <location>
        <begin position="341"/>
        <end position="357"/>
    </location>
</feature>
<keyword evidence="3" id="KW-1185">Reference proteome</keyword>
<feature type="transmembrane region" description="Helical" evidence="1">
    <location>
        <begin position="211"/>
        <end position="231"/>
    </location>
</feature>
<feature type="transmembrane region" description="Helical" evidence="1">
    <location>
        <begin position="93"/>
        <end position="108"/>
    </location>
</feature>
<gene>
    <name evidence="2" type="ORF">BXY53_0441</name>
</gene>
<dbReference type="OrthoDB" id="7813325at2"/>
<feature type="transmembrane region" description="Helical" evidence="1">
    <location>
        <begin position="393"/>
        <end position="412"/>
    </location>
</feature>
<keyword evidence="1" id="KW-0812">Transmembrane</keyword>
<feature type="transmembrane region" description="Helical" evidence="1">
    <location>
        <begin position="120"/>
        <end position="142"/>
    </location>
</feature>
<name>A0A397Q2V1_9HYPH</name>
<evidence type="ECO:0000313" key="2">
    <source>
        <dbReference type="EMBL" id="RIA55378.1"/>
    </source>
</evidence>
<sequence length="456" mass="49160">MIRDGLLAIGLVAAIFTQLRVSGAPIGPGEVSLLLWLLLSLVGSAHRLNAPLSSASQRLLTFWALFAAGLCVGLITAYVVGERNDPTLMRHDTIAFALVAAISLMAAIQHDAPRRLNRAAWLAAAFGSICLGVQLAQAFGALPTWGLEVWYYDRLCGWTTNANQLALLCLILFFLSLHLLETAASGSAKLAAISLALLPLMAGLLTKSDTFLLSLVAGLLVLSAIRLWHWLRTPSGAGTRSSAGMLSVLACLAMLLASAPLVYSLVTSETQTLRSVDSRTKVIERDVAYRSQALMRALDRSVESGFLGLGPGPHLMRPANLREPRYEAYPNFEVHNTLADVMLQGGLLAVIALVWLGGKAITGTMSIGLTYLPTLLAAVATFSMTHFIFRHPIVWFVLTLSLVLGSYARPLVLRRQTPRPPKVMEDRILRMTRVGLQGVGGKRRVKATGRRSAGSH</sequence>
<proteinExistence type="predicted"/>
<dbReference type="EMBL" id="QXDF01000001">
    <property type="protein sequence ID" value="RIA55378.1"/>
    <property type="molecule type" value="Genomic_DNA"/>
</dbReference>
<keyword evidence="1" id="KW-0472">Membrane</keyword>
<comment type="caution">
    <text evidence="2">The sequence shown here is derived from an EMBL/GenBank/DDBJ whole genome shotgun (WGS) entry which is preliminary data.</text>
</comment>
<protein>
    <recommendedName>
        <fullName evidence="4">O-antigen ligase</fullName>
    </recommendedName>
</protein>
<evidence type="ECO:0008006" key="4">
    <source>
        <dbReference type="Google" id="ProtNLM"/>
    </source>
</evidence>
<dbReference type="InterPro" id="IPR051533">
    <property type="entry name" value="WaaL-like"/>
</dbReference>
<evidence type="ECO:0000313" key="3">
    <source>
        <dbReference type="Proteomes" id="UP000266273"/>
    </source>
</evidence>
<feature type="transmembrane region" description="Helical" evidence="1">
    <location>
        <begin position="187"/>
        <end position="205"/>
    </location>
</feature>
<keyword evidence="1" id="KW-1133">Transmembrane helix</keyword>
<dbReference type="PANTHER" id="PTHR37422">
    <property type="entry name" value="TEICHURONIC ACID BIOSYNTHESIS PROTEIN TUAE"/>
    <property type="match status" value="1"/>
</dbReference>
<feature type="transmembrane region" description="Helical" evidence="1">
    <location>
        <begin position="62"/>
        <end position="81"/>
    </location>
</feature>
<evidence type="ECO:0000256" key="1">
    <source>
        <dbReference type="SAM" id="Phobius"/>
    </source>
</evidence>